<feature type="compositionally biased region" description="Polar residues" evidence="1">
    <location>
        <begin position="250"/>
        <end position="265"/>
    </location>
</feature>
<feature type="region of interest" description="Disordered" evidence="1">
    <location>
        <begin position="75"/>
        <end position="157"/>
    </location>
</feature>
<sequence>MSSPADKSWSDEEKTYLLTEIIKRAGIPPAYLFNMILDHQINPAFEEIPLPTGRSLNACKDAYGQMAQEYRHLPSHRQSLSGPTAPLQMSPGDRKRPLPALQLERPLPGHRAIQPKPIPGGGYSSAQTRTPQHLSPTADSHMYNEPPRKRGRPSKVEIQRRNMVAQARGETYPPMNLARPGIHPAPSAPTPTTVETPTLPAIRPQIMGSPVYGSQVQHTDALGSQTQDIQVHRAPRAQSSANTGVHAGLTPNSGPGESTPRTIVETQAPPAPTSLPPSFRGINQSSSVTSSPRPETPRVSSTTTVENGGDITPAFAGPRGGNTS</sequence>
<dbReference type="AlphaFoldDB" id="A0A2B7WH79"/>
<dbReference type="STRING" id="1447875.A0A2B7WH79"/>
<protein>
    <recommendedName>
        <fullName evidence="4">AT hook domain-containing protein</fullName>
    </recommendedName>
</protein>
<gene>
    <name evidence="2" type="ORF">AJ79_09830</name>
</gene>
<evidence type="ECO:0008006" key="4">
    <source>
        <dbReference type="Google" id="ProtNLM"/>
    </source>
</evidence>
<feature type="region of interest" description="Disordered" evidence="1">
    <location>
        <begin position="225"/>
        <end position="324"/>
    </location>
</feature>
<evidence type="ECO:0000313" key="2">
    <source>
        <dbReference type="EMBL" id="PGG95871.1"/>
    </source>
</evidence>
<organism evidence="2 3">
    <name type="scientific">Helicocarpus griseus UAMH5409</name>
    <dbReference type="NCBI Taxonomy" id="1447875"/>
    <lineage>
        <taxon>Eukaryota</taxon>
        <taxon>Fungi</taxon>
        <taxon>Dikarya</taxon>
        <taxon>Ascomycota</taxon>
        <taxon>Pezizomycotina</taxon>
        <taxon>Eurotiomycetes</taxon>
        <taxon>Eurotiomycetidae</taxon>
        <taxon>Onygenales</taxon>
        <taxon>Ajellomycetaceae</taxon>
        <taxon>Helicocarpus</taxon>
    </lineage>
</organism>
<evidence type="ECO:0000313" key="3">
    <source>
        <dbReference type="Proteomes" id="UP000223968"/>
    </source>
</evidence>
<name>A0A2B7WH79_9EURO</name>
<keyword evidence="3" id="KW-1185">Reference proteome</keyword>
<proteinExistence type="predicted"/>
<reference evidence="2 3" key="1">
    <citation type="submission" date="2017-10" db="EMBL/GenBank/DDBJ databases">
        <title>Comparative genomics in systemic dimorphic fungi from Ajellomycetaceae.</title>
        <authorList>
            <person name="Munoz J.F."/>
            <person name="Mcewen J.G."/>
            <person name="Clay O.K."/>
            <person name="Cuomo C.A."/>
        </authorList>
    </citation>
    <scope>NUCLEOTIDE SEQUENCE [LARGE SCALE GENOMIC DNA]</scope>
    <source>
        <strain evidence="2 3">UAMH5409</strain>
    </source>
</reference>
<accession>A0A2B7WH79</accession>
<dbReference type="Proteomes" id="UP000223968">
    <property type="component" value="Unassembled WGS sequence"/>
</dbReference>
<dbReference type="EMBL" id="PDNB01000307">
    <property type="protein sequence ID" value="PGG95871.1"/>
    <property type="molecule type" value="Genomic_DNA"/>
</dbReference>
<evidence type="ECO:0000256" key="1">
    <source>
        <dbReference type="SAM" id="MobiDB-lite"/>
    </source>
</evidence>
<feature type="compositionally biased region" description="Polar residues" evidence="1">
    <location>
        <begin position="124"/>
        <end position="138"/>
    </location>
</feature>
<comment type="caution">
    <text evidence="2">The sequence shown here is derived from an EMBL/GenBank/DDBJ whole genome shotgun (WGS) entry which is preliminary data.</text>
</comment>
<feature type="compositionally biased region" description="Polar residues" evidence="1">
    <location>
        <begin position="281"/>
        <end position="306"/>
    </location>
</feature>
<dbReference type="OrthoDB" id="5371646at2759"/>